<name>A0A133QLS7_9BACT</name>
<evidence type="ECO:0000313" key="3">
    <source>
        <dbReference type="Proteomes" id="UP000070533"/>
    </source>
</evidence>
<dbReference type="STRING" id="28128.HMPREF3226_00268"/>
<evidence type="ECO:0000259" key="1">
    <source>
        <dbReference type="PROSITE" id="PS50943"/>
    </source>
</evidence>
<organism evidence="2 3">
    <name type="scientific">Prevotella corporis</name>
    <dbReference type="NCBI Taxonomy" id="28128"/>
    <lineage>
        <taxon>Bacteria</taxon>
        <taxon>Pseudomonadati</taxon>
        <taxon>Bacteroidota</taxon>
        <taxon>Bacteroidia</taxon>
        <taxon>Bacteroidales</taxon>
        <taxon>Prevotellaceae</taxon>
        <taxon>Prevotella</taxon>
    </lineage>
</organism>
<dbReference type="RefSeq" id="WP_025877604.1">
    <property type="nucleotide sequence ID" value="NZ_BAAAXP010000113.1"/>
</dbReference>
<dbReference type="InterPro" id="IPR010982">
    <property type="entry name" value="Lambda_DNA-bd_dom_sf"/>
</dbReference>
<accession>A0A133QLS7</accession>
<keyword evidence="2" id="KW-0238">DNA-binding</keyword>
<dbReference type="PROSITE" id="PS50943">
    <property type="entry name" value="HTH_CROC1"/>
    <property type="match status" value="1"/>
</dbReference>
<dbReference type="InterPro" id="IPR001387">
    <property type="entry name" value="Cro/C1-type_HTH"/>
</dbReference>
<dbReference type="GO" id="GO:0003677">
    <property type="term" value="F:DNA binding"/>
    <property type="evidence" value="ECO:0007669"/>
    <property type="project" value="UniProtKB-KW"/>
</dbReference>
<dbReference type="Proteomes" id="UP000070533">
    <property type="component" value="Unassembled WGS sequence"/>
</dbReference>
<dbReference type="SMART" id="SM00530">
    <property type="entry name" value="HTH_XRE"/>
    <property type="match status" value="1"/>
</dbReference>
<comment type="caution">
    <text evidence="2">The sequence shown here is derived from an EMBL/GenBank/DDBJ whole genome shotgun (WGS) entry which is preliminary data.</text>
</comment>
<gene>
    <name evidence="2" type="ORF">HMPREF3226_00268</name>
</gene>
<feature type="domain" description="HTH cro/C1-type" evidence="1">
    <location>
        <begin position="6"/>
        <end position="60"/>
    </location>
</feature>
<dbReference type="PATRIC" id="fig|28128.5.peg.269"/>
<dbReference type="EMBL" id="LRQG01000013">
    <property type="protein sequence ID" value="KXA43824.1"/>
    <property type="molecule type" value="Genomic_DNA"/>
</dbReference>
<evidence type="ECO:0000313" key="2">
    <source>
        <dbReference type="EMBL" id="KXA43824.1"/>
    </source>
</evidence>
<dbReference type="CDD" id="cd00093">
    <property type="entry name" value="HTH_XRE"/>
    <property type="match status" value="1"/>
</dbReference>
<keyword evidence="3" id="KW-1185">Reference proteome</keyword>
<proteinExistence type="predicted"/>
<dbReference type="Pfam" id="PF01381">
    <property type="entry name" value="HTH_3"/>
    <property type="match status" value="1"/>
</dbReference>
<reference evidence="3" key="1">
    <citation type="submission" date="2016-01" db="EMBL/GenBank/DDBJ databases">
        <authorList>
            <person name="Mitreva M."/>
            <person name="Pepin K.H."/>
            <person name="Mihindukulasuriya K.A."/>
            <person name="Fulton R."/>
            <person name="Fronick C."/>
            <person name="O'Laughlin M."/>
            <person name="Miner T."/>
            <person name="Herter B."/>
            <person name="Rosa B.A."/>
            <person name="Cordes M."/>
            <person name="Tomlinson C."/>
            <person name="Wollam A."/>
            <person name="Palsikar V.B."/>
            <person name="Mardis E.R."/>
            <person name="Wilson R.K."/>
        </authorList>
    </citation>
    <scope>NUCLEOTIDE SEQUENCE [LARGE SCALE GENOMIC DNA]</scope>
    <source>
        <strain evidence="3">MJR7716</strain>
    </source>
</reference>
<protein>
    <submittedName>
        <fullName evidence="2">DNA-binding helix-turn-helix protein</fullName>
    </submittedName>
</protein>
<dbReference type="REBASE" id="169981">
    <property type="entry name" value="C.Pco7716ORF270P"/>
</dbReference>
<dbReference type="Gene3D" id="1.10.260.40">
    <property type="entry name" value="lambda repressor-like DNA-binding domains"/>
    <property type="match status" value="1"/>
</dbReference>
<dbReference type="SUPFAM" id="SSF47413">
    <property type="entry name" value="lambda repressor-like DNA-binding domains"/>
    <property type="match status" value="1"/>
</dbReference>
<dbReference type="AlphaFoldDB" id="A0A133QLS7"/>
<dbReference type="OrthoDB" id="7865033at2"/>
<sequence>MKLNKIKEVLDSKGVSQTWLAKQLGKSFSTVNCYARNKYQPDLETLLEISKILEVNLKDLITDENERV</sequence>